<name>A0A1P8LTL5_NATLA</name>
<dbReference type="AlphaFoldDB" id="A0A1P8LTL5"/>
<sequence length="149" mass="16918">MNAEVIDLGHEVIDATIIVVPNLREKVVDGFLQGMFEVRSKACFTVFLEFFEAFVVGLLFVPVVLGEELVESAFAIGWKDFARDPRHGLVAGRNKTCGVGFRVMTLCWRQRVELVEHTHAGQEVRNRHHPSLPPYVMLLLQRTKLSKDE</sequence>
<dbReference type="Proteomes" id="UP000186547">
    <property type="component" value="Chromosome"/>
</dbReference>
<dbReference type="EMBL" id="CP019285">
    <property type="protein sequence ID" value="APW99137.1"/>
    <property type="molecule type" value="Genomic_DNA"/>
</dbReference>
<evidence type="ECO:0000313" key="2">
    <source>
        <dbReference type="EMBL" id="APW99137.1"/>
    </source>
</evidence>
<feature type="transmembrane region" description="Helical" evidence="1">
    <location>
        <begin position="42"/>
        <end position="65"/>
    </location>
</feature>
<evidence type="ECO:0000313" key="3">
    <source>
        <dbReference type="Proteomes" id="UP000186547"/>
    </source>
</evidence>
<protein>
    <submittedName>
        <fullName evidence="2">Uncharacterized protein</fullName>
    </submittedName>
</protein>
<accession>A0A1P8LTL5</accession>
<proteinExistence type="predicted"/>
<reference evidence="2 3" key="1">
    <citation type="journal article" date="2011" name="J. Bacteriol.">
        <title>Genome sequence of Halobiforma lacisalsi AJ5, an extremely halophilic archaeon which harbors a bop gene.</title>
        <authorList>
            <person name="Jiang X."/>
            <person name="Wang S."/>
            <person name="Cheng H."/>
            <person name="Huo Y."/>
            <person name="Zhang X."/>
            <person name="Zhu X."/>
            <person name="Han X."/>
            <person name="Ni P."/>
            <person name="Wu M."/>
        </authorList>
    </citation>
    <scope>NUCLEOTIDE SEQUENCE [LARGE SCALE GENOMIC DNA]</scope>
    <source>
        <strain evidence="2 3">AJ5</strain>
    </source>
</reference>
<evidence type="ECO:0000256" key="1">
    <source>
        <dbReference type="SAM" id="Phobius"/>
    </source>
</evidence>
<dbReference type="KEGG" id="hlc:CHINAEXTREME15760"/>
<keyword evidence="1" id="KW-1133">Transmembrane helix</keyword>
<gene>
    <name evidence="2" type="ORF">CHINAEXTREME_15760</name>
</gene>
<keyword evidence="1" id="KW-0472">Membrane</keyword>
<organism evidence="2 3">
    <name type="scientific">Natronobacterium lacisalsi AJ5</name>
    <dbReference type="NCBI Taxonomy" id="358396"/>
    <lineage>
        <taxon>Archaea</taxon>
        <taxon>Methanobacteriati</taxon>
        <taxon>Methanobacteriota</taxon>
        <taxon>Stenosarchaea group</taxon>
        <taxon>Halobacteria</taxon>
        <taxon>Halobacteriales</taxon>
        <taxon>Natrialbaceae</taxon>
        <taxon>Natronobacterium</taxon>
    </lineage>
</organism>
<keyword evidence="1" id="KW-0812">Transmembrane</keyword>